<feature type="region of interest" description="Disordered" evidence="3">
    <location>
        <begin position="1"/>
        <end position="33"/>
    </location>
</feature>
<name>A0AAV5CEK9_ELECO</name>
<evidence type="ECO:0000256" key="2">
    <source>
        <dbReference type="ARBA" id="ARBA00022553"/>
    </source>
</evidence>
<evidence type="ECO:0000256" key="3">
    <source>
        <dbReference type="SAM" id="MobiDB-lite"/>
    </source>
</evidence>
<dbReference type="Proteomes" id="UP001054889">
    <property type="component" value="Unassembled WGS sequence"/>
</dbReference>
<feature type="compositionally biased region" description="Acidic residues" evidence="3">
    <location>
        <begin position="71"/>
        <end position="81"/>
    </location>
</feature>
<dbReference type="InterPro" id="IPR056700">
    <property type="entry name" value="DUF7798"/>
</dbReference>
<dbReference type="Pfam" id="PF05334">
    <property type="entry name" value="DUF719"/>
    <property type="match status" value="1"/>
</dbReference>
<keyword evidence="6" id="KW-1185">Reference proteome</keyword>
<evidence type="ECO:0000313" key="5">
    <source>
        <dbReference type="EMBL" id="GJM96544.1"/>
    </source>
</evidence>
<protein>
    <recommendedName>
        <fullName evidence="4">DUF7798 domain-containing protein</fullName>
    </recommendedName>
</protein>
<feature type="region of interest" description="Disordered" evidence="3">
    <location>
        <begin position="55"/>
        <end position="85"/>
    </location>
</feature>
<dbReference type="PANTHER" id="PTHR36011:SF1">
    <property type="entry name" value="BAT2 DOMAIN PROTEIN"/>
    <property type="match status" value="1"/>
</dbReference>
<dbReference type="AlphaFoldDB" id="A0AAV5CEK9"/>
<dbReference type="InterPro" id="IPR007998">
    <property type="entry name" value="DUF719"/>
</dbReference>
<accession>A0AAV5CEK9</accession>
<sequence>MSDESPPPAPAPAPVAAGSEKSQPDEQAAGGWGGWGLSIFSEISLSAVEVAKSAIADIQQPPEQEATPGGWEEEKEPEGDDDQRRKAALEKLEKASEDSILGQASLHSLAMLTGKSFTAKGMEVLERVGKETMEFIVEETGMEVDKGTTAEGDQQTEEESFEEASFDRCFYIYGGPDQLEELEALSSHYALVFNRKKGKLSAEQKTYYDRKLKEIQQIFSLNTNAEEYGPDSDKGKKIESADTDTDAEMKKLCESSISKAAKMAAGFTSALGGLSPNEIIKRTTNRLETIHSEGVHKLSEMCCLAVSQLLVLGKSVISAANKSKTEDDENNIKIDWPEDSISKAKIIRCKAQSISVDMEKVSTSFATGISDVAEAYVAAMQNAFANKEDDHPNEKSIQEKAKSISKHLNSDQISAVSKLQDALQYLAYVVVCTSMPSA</sequence>
<evidence type="ECO:0000313" key="6">
    <source>
        <dbReference type="Proteomes" id="UP001054889"/>
    </source>
</evidence>
<comment type="similarity">
    <text evidence="1">Belongs to the FAM114 family.</text>
</comment>
<dbReference type="PANTHER" id="PTHR36011">
    <property type="entry name" value="BAT2 DOMAIN PROTEIN"/>
    <property type="match status" value="1"/>
</dbReference>
<reference evidence="5" key="2">
    <citation type="submission" date="2021-12" db="EMBL/GenBank/DDBJ databases">
        <title>Resequencing data analysis of finger millet.</title>
        <authorList>
            <person name="Hatakeyama M."/>
            <person name="Aluri S."/>
            <person name="Balachadran M.T."/>
            <person name="Sivarajan S.R."/>
            <person name="Poveda L."/>
            <person name="Shimizu-Inatsugi R."/>
            <person name="Schlapbach R."/>
            <person name="Sreeman S.M."/>
            <person name="Shimizu K.K."/>
        </authorList>
    </citation>
    <scope>NUCLEOTIDE SEQUENCE</scope>
</reference>
<feature type="compositionally biased region" description="Pro residues" evidence="3">
    <location>
        <begin position="1"/>
        <end position="13"/>
    </location>
</feature>
<feature type="domain" description="DUF7798" evidence="4">
    <location>
        <begin position="165"/>
        <end position="435"/>
    </location>
</feature>
<evidence type="ECO:0000256" key="1">
    <source>
        <dbReference type="ARBA" id="ARBA00006903"/>
    </source>
</evidence>
<comment type="caution">
    <text evidence="5">The sequence shown here is derived from an EMBL/GenBank/DDBJ whole genome shotgun (WGS) entry which is preliminary data.</text>
</comment>
<dbReference type="EMBL" id="BQKI01000006">
    <property type="protein sequence ID" value="GJM96544.1"/>
    <property type="molecule type" value="Genomic_DNA"/>
</dbReference>
<reference evidence="5" key="1">
    <citation type="journal article" date="2018" name="DNA Res.">
        <title>Multiple hybrid de novo genome assembly of finger millet, an orphan allotetraploid crop.</title>
        <authorList>
            <person name="Hatakeyama M."/>
            <person name="Aluri S."/>
            <person name="Balachadran M.T."/>
            <person name="Sivarajan S.R."/>
            <person name="Patrignani A."/>
            <person name="Gruter S."/>
            <person name="Poveda L."/>
            <person name="Shimizu-Inatsugi R."/>
            <person name="Baeten J."/>
            <person name="Francoijs K.J."/>
            <person name="Nataraja K.N."/>
            <person name="Reddy Y.A.N."/>
            <person name="Phadnis S."/>
            <person name="Ravikumar R.L."/>
            <person name="Schlapbach R."/>
            <person name="Sreeman S.M."/>
            <person name="Shimizu K.K."/>
        </authorList>
    </citation>
    <scope>NUCLEOTIDE SEQUENCE</scope>
</reference>
<gene>
    <name evidence="5" type="primary">ga13388</name>
    <name evidence="5" type="ORF">PR202_ga13388</name>
</gene>
<organism evidence="5 6">
    <name type="scientific">Eleusine coracana subsp. coracana</name>
    <dbReference type="NCBI Taxonomy" id="191504"/>
    <lineage>
        <taxon>Eukaryota</taxon>
        <taxon>Viridiplantae</taxon>
        <taxon>Streptophyta</taxon>
        <taxon>Embryophyta</taxon>
        <taxon>Tracheophyta</taxon>
        <taxon>Spermatophyta</taxon>
        <taxon>Magnoliopsida</taxon>
        <taxon>Liliopsida</taxon>
        <taxon>Poales</taxon>
        <taxon>Poaceae</taxon>
        <taxon>PACMAD clade</taxon>
        <taxon>Chloridoideae</taxon>
        <taxon>Cynodonteae</taxon>
        <taxon>Eleusininae</taxon>
        <taxon>Eleusine</taxon>
    </lineage>
</organism>
<proteinExistence type="inferred from homology"/>
<dbReference type="Pfam" id="PF25074">
    <property type="entry name" value="DUF7798"/>
    <property type="match status" value="1"/>
</dbReference>
<keyword evidence="2" id="KW-0597">Phosphoprotein</keyword>
<evidence type="ECO:0000259" key="4">
    <source>
        <dbReference type="Pfam" id="PF25074"/>
    </source>
</evidence>